<organism evidence="5 6">
    <name type="scientific">Tilletia caries</name>
    <name type="common">wheat bunt fungus</name>
    <dbReference type="NCBI Taxonomy" id="13290"/>
    <lineage>
        <taxon>Eukaryota</taxon>
        <taxon>Fungi</taxon>
        <taxon>Dikarya</taxon>
        <taxon>Basidiomycota</taxon>
        <taxon>Ustilaginomycotina</taxon>
        <taxon>Exobasidiomycetes</taxon>
        <taxon>Tilletiales</taxon>
        <taxon>Tilletiaceae</taxon>
        <taxon>Tilletia</taxon>
    </lineage>
</organism>
<dbReference type="GO" id="GO:0006335">
    <property type="term" value="P:DNA replication-dependent chromatin assembly"/>
    <property type="evidence" value="ECO:0007669"/>
    <property type="project" value="TreeGrafter"/>
</dbReference>
<dbReference type="AlphaFoldDB" id="A0A177V8Q4"/>
<evidence type="ECO:0000256" key="1">
    <source>
        <dbReference type="ARBA" id="ARBA00022737"/>
    </source>
</evidence>
<evidence type="ECO:0000313" key="6">
    <source>
        <dbReference type="Proteomes" id="UP000077671"/>
    </source>
</evidence>
<evidence type="ECO:0000256" key="3">
    <source>
        <dbReference type="SAM" id="MobiDB-lite"/>
    </source>
</evidence>
<dbReference type="PANTHER" id="PTHR15081:SF1">
    <property type="entry name" value="NUCLEAR AUTOANTIGENIC SPERM PROTEIN"/>
    <property type="match status" value="1"/>
</dbReference>
<evidence type="ECO:0000313" key="7">
    <source>
        <dbReference type="Proteomes" id="UP000836402"/>
    </source>
</evidence>
<protein>
    <recommendedName>
        <fullName evidence="8">Tetratricopeptide SHNi-TPR domain-containing protein</fullName>
    </recommendedName>
</protein>
<evidence type="ECO:0000256" key="2">
    <source>
        <dbReference type="ARBA" id="ARBA00022803"/>
    </source>
</evidence>
<dbReference type="EMBL" id="CAJHJG010006034">
    <property type="protein sequence ID" value="CAD6954419.1"/>
    <property type="molecule type" value="Genomic_DNA"/>
</dbReference>
<dbReference type="SUPFAM" id="SSF48452">
    <property type="entry name" value="TPR-like"/>
    <property type="match status" value="1"/>
</dbReference>
<evidence type="ECO:0000313" key="4">
    <source>
        <dbReference type="EMBL" id="CAD6954419.1"/>
    </source>
</evidence>
<evidence type="ECO:0000313" key="5">
    <source>
        <dbReference type="EMBL" id="KAE8264902.1"/>
    </source>
</evidence>
<dbReference type="GO" id="GO:0034080">
    <property type="term" value="P:CENP-A containing chromatin assembly"/>
    <property type="evidence" value="ECO:0007669"/>
    <property type="project" value="TreeGrafter"/>
</dbReference>
<evidence type="ECO:0008006" key="8">
    <source>
        <dbReference type="Google" id="ProtNLM"/>
    </source>
</evidence>
<dbReference type="Proteomes" id="UP000836402">
    <property type="component" value="Unassembled WGS sequence"/>
</dbReference>
<dbReference type="InterPro" id="IPR051730">
    <property type="entry name" value="NASP-like"/>
</dbReference>
<feature type="compositionally biased region" description="Low complexity" evidence="3">
    <location>
        <begin position="122"/>
        <end position="141"/>
    </location>
</feature>
<dbReference type="GO" id="GO:0042393">
    <property type="term" value="F:histone binding"/>
    <property type="evidence" value="ECO:0007669"/>
    <property type="project" value="TreeGrafter"/>
</dbReference>
<dbReference type="EMBL" id="LWDD02000039">
    <property type="protein sequence ID" value="KAE8264902.1"/>
    <property type="molecule type" value="Genomic_DNA"/>
</dbReference>
<reference evidence="4" key="3">
    <citation type="submission" date="2020-10" db="EMBL/GenBank/DDBJ databases">
        <authorList>
            <person name="Sedaghatjoo S."/>
        </authorList>
    </citation>
    <scope>NUCLEOTIDE SEQUENCE</scope>
    <source>
        <strain evidence="4">AZH3</strain>
    </source>
</reference>
<keyword evidence="2" id="KW-0802">TPR repeat</keyword>
<reference evidence="5" key="1">
    <citation type="submission" date="2016-04" db="EMBL/GenBank/DDBJ databases">
        <authorList>
            <person name="Nguyen H.D."/>
            <person name="Kesanakurti P."/>
            <person name="Cullis J."/>
            <person name="Levesque C.A."/>
            <person name="Hambleton S."/>
        </authorList>
    </citation>
    <scope>NUCLEOTIDE SEQUENCE</scope>
    <source>
        <strain evidence="5">DAOMC 238032</strain>
    </source>
</reference>
<dbReference type="PANTHER" id="PTHR15081">
    <property type="entry name" value="NUCLEAR AUTOANTIGENIC SPERM PROTEIN NASP -RELATED"/>
    <property type="match status" value="1"/>
</dbReference>
<accession>A0A177V8Q4</accession>
<keyword evidence="7" id="KW-1185">Reference proteome</keyword>
<reference evidence="5" key="2">
    <citation type="journal article" date="2019" name="IMA Fungus">
        <title>Genome sequencing and comparison of five Tilletia species to identify candidate genes for the detection of regulated species infecting wheat.</title>
        <authorList>
            <person name="Nguyen H.D.T."/>
            <person name="Sultana T."/>
            <person name="Kesanakurti P."/>
            <person name="Hambleton S."/>
        </authorList>
    </citation>
    <scope>NUCLEOTIDE SEQUENCE</scope>
    <source>
        <strain evidence="5">DAOMC 238032</strain>
    </source>
</reference>
<comment type="caution">
    <text evidence="5">The sequence shown here is derived from an EMBL/GenBank/DDBJ whole genome shotgun (WGS) entry which is preliminary data.</text>
</comment>
<feature type="region of interest" description="Disordered" evidence="3">
    <location>
        <begin position="45"/>
        <end position="66"/>
    </location>
</feature>
<feature type="region of interest" description="Disordered" evidence="3">
    <location>
        <begin position="410"/>
        <end position="505"/>
    </location>
</feature>
<feature type="region of interest" description="Disordered" evidence="3">
    <location>
        <begin position="122"/>
        <end position="176"/>
    </location>
</feature>
<sequence>MSTEPTTARGFYDQGLRLAALRKHADAADAFSQCLELLREELAPQDGAAKEGEDQQQQVEDDPKLAPVLHKYGRELLNNAIANAFTVAGKGGAGKASLPSKVTLPSTASDGAPAAAAAAGSSNGAAASSSSSSAAPAPAGAQGKLISFSGDDAQYDEDDEDDDDEDDGDKDGEDEDDMETAFAALDVARQLYEHILSSSPPNNASLQTFDGSTLTSPELANQLANVLADLGELHLESETFTQAAEAFQAALDVLIPVVDPASFSRRLAEAHFQLGLALEYHPEGGKKEGALEHLTVTRALLVERRGAVVERRDTVSEKETEMANVAGEVPNGESANGKGKGKGKAVETALLAEDDVRGLSKERATRELGEIDELIKDIDSKIEELQGSVANGGANDNPAKDAVRQAIDEAFHGGASKTDSINPFSGKPSAPSAPANDLTTLVKKKKKPAAAAADEASKSAITSAAGKRKADGVEAGSDGAAQAGLGSEESSVKRARVESALPGEE</sequence>
<dbReference type="Gene3D" id="1.25.40.10">
    <property type="entry name" value="Tetratricopeptide repeat domain"/>
    <property type="match status" value="1"/>
</dbReference>
<dbReference type="InterPro" id="IPR011990">
    <property type="entry name" value="TPR-like_helical_dom_sf"/>
</dbReference>
<gene>
    <name evidence="5" type="ORF">A4X03_0g623</name>
    <name evidence="4" type="ORF">JKIAZH3_G8656</name>
</gene>
<proteinExistence type="predicted"/>
<name>A0A177V8Q4_9BASI</name>
<feature type="compositionally biased region" description="Acidic residues" evidence="3">
    <location>
        <begin position="153"/>
        <end position="176"/>
    </location>
</feature>
<keyword evidence="1" id="KW-0677">Repeat</keyword>
<dbReference type="Proteomes" id="UP000077671">
    <property type="component" value="Unassembled WGS sequence"/>
</dbReference>
<dbReference type="GO" id="GO:0005654">
    <property type="term" value="C:nucleoplasm"/>
    <property type="evidence" value="ECO:0007669"/>
    <property type="project" value="TreeGrafter"/>
</dbReference>
<feature type="compositionally biased region" description="Low complexity" evidence="3">
    <location>
        <begin position="449"/>
        <end position="460"/>
    </location>
</feature>